<name>A0A1H9RJ80_9BURK</name>
<dbReference type="InterPro" id="IPR006143">
    <property type="entry name" value="RND_pump_MFP"/>
</dbReference>
<dbReference type="Proteomes" id="UP000199766">
    <property type="component" value="Unassembled WGS sequence"/>
</dbReference>
<dbReference type="GO" id="GO:1990281">
    <property type="term" value="C:efflux pump complex"/>
    <property type="evidence" value="ECO:0007669"/>
    <property type="project" value="TreeGrafter"/>
</dbReference>
<keyword evidence="7" id="KW-1185">Reference proteome</keyword>
<evidence type="ECO:0000256" key="2">
    <source>
        <dbReference type="SAM" id="Coils"/>
    </source>
</evidence>
<dbReference type="Gene3D" id="2.40.420.20">
    <property type="match status" value="1"/>
</dbReference>
<evidence type="ECO:0000313" key="6">
    <source>
        <dbReference type="EMBL" id="SER72754.1"/>
    </source>
</evidence>
<dbReference type="RefSeq" id="WP_091458848.1">
    <property type="nucleotide sequence ID" value="NZ_FOGD01000013.1"/>
</dbReference>
<dbReference type="OrthoDB" id="9806939at2"/>
<evidence type="ECO:0000259" key="5">
    <source>
        <dbReference type="Pfam" id="PF25975"/>
    </source>
</evidence>
<dbReference type="AlphaFoldDB" id="A0A1H9RJ80"/>
<keyword evidence="3" id="KW-1133">Transmembrane helix</keyword>
<keyword evidence="3" id="KW-0812">Transmembrane</keyword>
<dbReference type="Gene3D" id="2.40.30.170">
    <property type="match status" value="1"/>
</dbReference>
<keyword evidence="3" id="KW-0472">Membrane</keyword>
<dbReference type="STRING" id="180197.SAMN02982919_02895"/>
<dbReference type="Gene3D" id="1.10.287.470">
    <property type="entry name" value="Helix hairpin bin"/>
    <property type="match status" value="1"/>
</dbReference>
<evidence type="ECO:0000313" key="7">
    <source>
        <dbReference type="Proteomes" id="UP000199766"/>
    </source>
</evidence>
<feature type="domain" description="CzcB-like C-terminal circularly permuted SH3-like" evidence="5">
    <location>
        <begin position="307"/>
        <end position="359"/>
    </location>
</feature>
<gene>
    <name evidence="6" type="ORF">SAMN02982919_02895</name>
</gene>
<comment type="similarity">
    <text evidence="1">Belongs to the membrane fusion protein (MFP) (TC 8.A.1) family.</text>
</comment>
<dbReference type="InterPro" id="IPR058625">
    <property type="entry name" value="MdtA-like_BSH"/>
</dbReference>
<dbReference type="EMBL" id="FOGD01000013">
    <property type="protein sequence ID" value="SER72754.1"/>
    <property type="molecule type" value="Genomic_DNA"/>
</dbReference>
<accession>A0A1H9RJ80</accession>
<proteinExistence type="inferred from homology"/>
<dbReference type="Pfam" id="PF25917">
    <property type="entry name" value="BSH_RND"/>
    <property type="match status" value="1"/>
</dbReference>
<evidence type="ECO:0000256" key="3">
    <source>
        <dbReference type="SAM" id="Phobius"/>
    </source>
</evidence>
<dbReference type="PANTHER" id="PTHR30469">
    <property type="entry name" value="MULTIDRUG RESISTANCE PROTEIN MDTA"/>
    <property type="match status" value="1"/>
</dbReference>
<feature type="coiled-coil region" evidence="2">
    <location>
        <begin position="163"/>
        <end position="190"/>
    </location>
</feature>
<feature type="transmembrane region" description="Helical" evidence="3">
    <location>
        <begin position="12"/>
        <end position="29"/>
    </location>
</feature>
<organism evidence="6 7">
    <name type="scientific">Giesbergeria anulus</name>
    <dbReference type="NCBI Taxonomy" id="180197"/>
    <lineage>
        <taxon>Bacteria</taxon>
        <taxon>Pseudomonadati</taxon>
        <taxon>Pseudomonadota</taxon>
        <taxon>Betaproteobacteria</taxon>
        <taxon>Burkholderiales</taxon>
        <taxon>Comamonadaceae</taxon>
        <taxon>Giesbergeria</taxon>
    </lineage>
</organism>
<dbReference type="Gene3D" id="2.40.50.100">
    <property type="match status" value="1"/>
</dbReference>
<dbReference type="GO" id="GO:0015562">
    <property type="term" value="F:efflux transmembrane transporter activity"/>
    <property type="evidence" value="ECO:0007669"/>
    <property type="project" value="TreeGrafter"/>
</dbReference>
<feature type="domain" description="Multidrug resistance protein MdtA-like barrel-sandwich hybrid" evidence="4">
    <location>
        <begin position="66"/>
        <end position="218"/>
    </location>
</feature>
<protein>
    <submittedName>
        <fullName evidence="6">HlyD family secretion protein</fullName>
    </submittedName>
</protein>
<evidence type="ECO:0000256" key="1">
    <source>
        <dbReference type="ARBA" id="ARBA00009477"/>
    </source>
</evidence>
<dbReference type="Pfam" id="PF25975">
    <property type="entry name" value="CzcB_C"/>
    <property type="match status" value="1"/>
</dbReference>
<dbReference type="InterPro" id="IPR058649">
    <property type="entry name" value="CzcB_C"/>
</dbReference>
<keyword evidence="2" id="KW-0175">Coiled coil</keyword>
<dbReference type="PANTHER" id="PTHR30469:SF15">
    <property type="entry name" value="HLYD FAMILY OF SECRETION PROTEINS"/>
    <property type="match status" value="1"/>
</dbReference>
<dbReference type="SUPFAM" id="SSF111369">
    <property type="entry name" value="HlyD-like secretion proteins"/>
    <property type="match status" value="1"/>
</dbReference>
<reference evidence="6 7" key="1">
    <citation type="submission" date="2016-10" db="EMBL/GenBank/DDBJ databases">
        <authorList>
            <person name="de Groot N.N."/>
        </authorList>
    </citation>
    <scope>NUCLEOTIDE SEQUENCE [LARGE SCALE GENOMIC DNA]</scope>
    <source>
        <strain evidence="6 7">ATCC 35958</strain>
    </source>
</reference>
<dbReference type="NCBIfam" id="TIGR01730">
    <property type="entry name" value="RND_mfp"/>
    <property type="match status" value="1"/>
</dbReference>
<evidence type="ECO:0000259" key="4">
    <source>
        <dbReference type="Pfam" id="PF25917"/>
    </source>
</evidence>
<sequence>MKFPPLQRRTLALVVIIIPLLLLFIYVALRSGPLAPIAATVSTVESRSVAPALAGIGTVQARFTYKIGPTVAGRVKRLDVHVGDIVKAGQVLGEMDAVDLDDRVSAQQAAIKSSEAALRQAAAKETFAQTQATRYEQLLSVRGTSEETVVTKRQELAVASAALVASREDIARLRAELEALRAQRGNLRLVAPVAGLVAARDADPGTTVVAGQAVIEVIDTAGLWVDTRFDQISAEGLAIGLPAKIVLRSRRSQAVAGHVLRIEPRADAVTEETLAKIVFNAPPVPLPPLGELAEVTVQLGELPAAPTISNAAIRTVDGKRGVWKLVEGGLTFTPVVLGRSSLDGLVQVLEGLSVGDQIVLYSEKTLSAKSRINIVDRLPGVSP</sequence>